<keyword evidence="1" id="KW-0732">Signal</keyword>
<dbReference type="RefSeq" id="XP_013903223.1">
    <property type="nucleotide sequence ID" value="XM_014047769.1"/>
</dbReference>
<gene>
    <name evidence="2" type="ORF">MNEG_3759</name>
</gene>
<evidence type="ECO:0000313" key="2">
    <source>
        <dbReference type="EMBL" id="KIZ04204.1"/>
    </source>
</evidence>
<name>A0A0D2LBV0_9CHLO</name>
<feature type="signal peptide" evidence="1">
    <location>
        <begin position="1"/>
        <end position="21"/>
    </location>
</feature>
<feature type="non-terminal residue" evidence="2">
    <location>
        <position position="114"/>
    </location>
</feature>
<dbReference type="EMBL" id="KK100707">
    <property type="protein sequence ID" value="KIZ04204.1"/>
    <property type="molecule type" value="Genomic_DNA"/>
</dbReference>
<accession>A0A0D2LBV0</accession>
<organism evidence="2 3">
    <name type="scientific">Monoraphidium neglectum</name>
    <dbReference type="NCBI Taxonomy" id="145388"/>
    <lineage>
        <taxon>Eukaryota</taxon>
        <taxon>Viridiplantae</taxon>
        <taxon>Chlorophyta</taxon>
        <taxon>core chlorophytes</taxon>
        <taxon>Chlorophyceae</taxon>
        <taxon>CS clade</taxon>
        <taxon>Sphaeropleales</taxon>
        <taxon>Selenastraceae</taxon>
        <taxon>Monoraphidium</taxon>
    </lineage>
</organism>
<reference evidence="2 3" key="1">
    <citation type="journal article" date="2013" name="BMC Genomics">
        <title>Reconstruction of the lipid metabolism for the microalga Monoraphidium neglectum from its genome sequence reveals characteristics suitable for biofuel production.</title>
        <authorList>
            <person name="Bogen C."/>
            <person name="Al-Dilaimi A."/>
            <person name="Albersmeier A."/>
            <person name="Wichmann J."/>
            <person name="Grundmann M."/>
            <person name="Rupp O."/>
            <person name="Lauersen K.J."/>
            <person name="Blifernez-Klassen O."/>
            <person name="Kalinowski J."/>
            <person name="Goesmann A."/>
            <person name="Mussgnug J.H."/>
            <person name="Kruse O."/>
        </authorList>
    </citation>
    <scope>NUCLEOTIDE SEQUENCE [LARGE SCALE GENOMIC DNA]</scope>
    <source>
        <strain evidence="2 3">SAG 48.87</strain>
    </source>
</reference>
<sequence>MSAALIALSVIWLLSPPAARAADLAPIETATMLSGANSTSDWPAATVTESAQGRRLLQVVQPDGSITYTMPSNATVYTSPAGSSLIDILGPLLGVLGLQVNKVTTQPKLGTVVV</sequence>
<proteinExistence type="predicted"/>
<dbReference type="Proteomes" id="UP000054498">
    <property type="component" value="Unassembled WGS sequence"/>
</dbReference>
<evidence type="ECO:0000256" key="1">
    <source>
        <dbReference type="SAM" id="SignalP"/>
    </source>
</evidence>
<protein>
    <submittedName>
        <fullName evidence="2">Uncharacterized protein</fullName>
    </submittedName>
</protein>
<keyword evidence="3" id="KW-1185">Reference proteome</keyword>
<dbReference type="GeneID" id="25736637"/>
<feature type="chain" id="PRO_5005173823" evidence="1">
    <location>
        <begin position="22"/>
        <end position="114"/>
    </location>
</feature>
<evidence type="ECO:0000313" key="3">
    <source>
        <dbReference type="Proteomes" id="UP000054498"/>
    </source>
</evidence>
<dbReference type="AlphaFoldDB" id="A0A0D2LBV0"/>
<dbReference type="KEGG" id="mng:MNEG_3759"/>